<sequence>MQTHNTRPGTFSRCTGLKRVTNYIVRIVVYCPAKVKGRLDATPIYLYIFLFFFTFLTPAPTLTDVP</sequence>
<dbReference type="Proteomes" id="UP000770717">
    <property type="component" value="Unassembled WGS sequence"/>
</dbReference>
<reference evidence="2" key="1">
    <citation type="thesis" date="2020" institute="ProQuest LLC" country="789 East Eisenhower Parkway, Ann Arbor, MI, USA">
        <title>Comparative Genomics and Chromosome Evolution.</title>
        <authorList>
            <person name="Mudd A.B."/>
        </authorList>
    </citation>
    <scope>NUCLEOTIDE SEQUENCE</scope>
    <source>
        <strain evidence="2">HN-11 Male</strain>
        <tissue evidence="2">Kidney and liver</tissue>
    </source>
</reference>
<keyword evidence="1" id="KW-0472">Membrane</keyword>
<dbReference type="AlphaFoldDB" id="A0A8J6EW00"/>
<name>A0A8J6EW00_ELECQ</name>
<gene>
    <name evidence="2" type="ORF">GDO78_003894</name>
</gene>
<evidence type="ECO:0000313" key="2">
    <source>
        <dbReference type="EMBL" id="KAG9475724.1"/>
    </source>
</evidence>
<keyword evidence="1" id="KW-1133">Transmembrane helix</keyword>
<evidence type="ECO:0000256" key="1">
    <source>
        <dbReference type="SAM" id="Phobius"/>
    </source>
</evidence>
<proteinExistence type="predicted"/>
<organism evidence="2 3">
    <name type="scientific">Eleutherodactylus coqui</name>
    <name type="common">Puerto Rican coqui</name>
    <dbReference type="NCBI Taxonomy" id="57060"/>
    <lineage>
        <taxon>Eukaryota</taxon>
        <taxon>Metazoa</taxon>
        <taxon>Chordata</taxon>
        <taxon>Craniata</taxon>
        <taxon>Vertebrata</taxon>
        <taxon>Euteleostomi</taxon>
        <taxon>Amphibia</taxon>
        <taxon>Batrachia</taxon>
        <taxon>Anura</taxon>
        <taxon>Neobatrachia</taxon>
        <taxon>Hyloidea</taxon>
        <taxon>Eleutherodactylidae</taxon>
        <taxon>Eleutherodactylinae</taxon>
        <taxon>Eleutherodactylus</taxon>
        <taxon>Eleutherodactylus</taxon>
    </lineage>
</organism>
<protein>
    <submittedName>
        <fullName evidence="2">Uncharacterized protein</fullName>
    </submittedName>
</protein>
<evidence type="ECO:0000313" key="3">
    <source>
        <dbReference type="Proteomes" id="UP000770717"/>
    </source>
</evidence>
<keyword evidence="1" id="KW-0812">Transmembrane</keyword>
<accession>A0A8J6EW00</accession>
<dbReference type="EMBL" id="WNTK01000012">
    <property type="protein sequence ID" value="KAG9475724.1"/>
    <property type="molecule type" value="Genomic_DNA"/>
</dbReference>
<comment type="caution">
    <text evidence="2">The sequence shown here is derived from an EMBL/GenBank/DDBJ whole genome shotgun (WGS) entry which is preliminary data.</text>
</comment>
<feature type="transmembrane region" description="Helical" evidence="1">
    <location>
        <begin position="44"/>
        <end position="63"/>
    </location>
</feature>
<keyword evidence="3" id="KW-1185">Reference proteome</keyword>